<name>A0A2G5DMU6_AQUCA</name>
<accession>A0A2G5DMU6</accession>
<dbReference type="Proteomes" id="UP000230069">
    <property type="component" value="Unassembled WGS sequence"/>
</dbReference>
<dbReference type="PANTHER" id="PTHR31722">
    <property type="entry name" value="OS06G0675200 PROTEIN"/>
    <property type="match status" value="1"/>
</dbReference>
<feature type="compositionally biased region" description="Basic and acidic residues" evidence="1">
    <location>
        <begin position="169"/>
        <end position="183"/>
    </location>
</feature>
<reference evidence="2 3" key="1">
    <citation type="submission" date="2017-09" db="EMBL/GenBank/DDBJ databases">
        <title>WGS assembly of Aquilegia coerulea Goldsmith.</title>
        <authorList>
            <person name="Hodges S."/>
            <person name="Kramer E."/>
            <person name="Nordborg M."/>
            <person name="Tomkins J."/>
            <person name="Borevitz J."/>
            <person name="Derieg N."/>
            <person name="Yan J."/>
            <person name="Mihaltcheva S."/>
            <person name="Hayes R.D."/>
            <person name="Rokhsar D."/>
        </authorList>
    </citation>
    <scope>NUCLEOTIDE SEQUENCE [LARGE SCALE GENOMIC DNA]</scope>
    <source>
        <strain evidence="3">cv. Goldsmith</strain>
    </source>
</reference>
<feature type="region of interest" description="Disordered" evidence="1">
    <location>
        <begin position="95"/>
        <end position="130"/>
    </location>
</feature>
<dbReference type="OrthoDB" id="1920857at2759"/>
<organism evidence="2 3">
    <name type="scientific">Aquilegia coerulea</name>
    <name type="common">Rocky mountain columbine</name>
    <dbReference type="NCBI Taxonomy" id="218851"/>
    <lineage>
        <taxon>Eukaryota</taxon>
        <taxon>Viridiplantae</taxon>
        <taxon>Streptophyta</taxon>
        <taxon>Embryophyta</taxon>
        <taxon>Tracheophyta</taxon>
        <taxon>Spermatophyta</taxon>
        <taxon>Magnoliopsida</taxon>
        <taxon>Ranunculales</taxon>
        <taxon>Ranunculaceae</taxon>
        <taxon>Thalictroideae</taxon>
        <taxon>Aquilegia</taxon>
    </lineage>
</organism>
<evidence type="ECO:0000313" key="3">
    <source>
        <dbReference type="Proteomes" id="UP000230069"/>
    </source>
</evidence>
<dbReference type="FunCoup" id="A0A2G5DMU6">
    <property type="interactions" value="151"/>
</dbReference>
<feature type="compositionally biased region" description="Low complexity" evidence="1">
    <location>
        <begin position="19"/>
        <end position="28"/>
    </location>
</feature>
<feature type="compositionally biased region" description="Low complexity" evidence="1">
    <location>
        <begin position="152"/>
        <end position="164"/>
    </location>
</feature>
<keyword evidence="3" id="KW-1185">Reference proteome</keyword>
<feature type="region of interest" description="Disordered" evidence="1">
    <location>
        <begin position="142"/>
        <end position="183"/>
    </location>
</feature>
<evidence type="ECO:0000313" key="2">
    <source>
        <dbReference type="EMBL" id="PIA44835.1"/>
    </source>
</evidence>
<dbReference type="AlphaFoldDB" id="A0A2G5DMU6"/>
<dbReference type="InParanoid" id="A0A2G5DMU6"/>
<dbReference type="PANTHER" id="PTHR31722:SF2">
    <property type="entry name" value="DNA CROSS-LINK REPAIR 1 PROTEIN-LIKE"/>
    <property type="match status" value="1"/>
</dbReference>
<protein>
    <submittedName>
        <fullName evidence="2">Uncharacterized protein</fullName>
    </submittedName>
</protein>
<gene>
    <name evidence="2" type="ORF">AQUCO_01700434v1</name>
</gene>
<evidence type="ECO:0000256" key="1">
    <source>
        <dbReference type="SAM" id="MobiDB-lite"/>
    </source>
</evidence>
<feature type="compositionally biased region" description="Basic and acidic residues" evidence="1">
    <location>
        <begin position="29"/>
        <end position="45"/>
    </location>
</feature>
<feature type="region of interest" description="Disordered" evidence="1">
    <location>
        <begin position="19"/>
        <end position="49"/>
    </location>
</feature>
<dbReference type="EMBL" id="KZ305034">
    <property type="protein sequence ID" value="PIA44835.1"/>
    <property type="molecule type" value="Genomic_DNA"/>
</dbReference>
<sequence length="236" mass="26833">MVSLENVSIRSVEPIISSPSRISSSTDIFTDKKKIKTKSETSKSHGKDKKKLRNVEFEFLSANFSTNTMSTADELFFEGKLRPFSQVEQLEELNKITLKPKENDEEEEQKEGTRVSWFMDEDPSPRPPTCTVLWKELLKLKKQRSSPPLPPSTSSSSRSSCSSSVVRMESIDEGKEGKEGLWSKEKHVKRIKKGLERTRSGSFRIRPMVNVPICTQSKSTTAMPSMFSHKKVNVER</sequence>
<proteinExistence type="predicted"/>